<dbReference type="AlphaFoldDB" id="A0A2G1W7K5"/>
<dbReference type="EMBL" id="NIZW01000008">
    <property type="protein sequence ID" value="PHQ35017.1"/>
    <property type="molecule type" value="Genomic_DNA"/>
</dbReference>
<dbReference type="Gene3D" id="3.90.320.10">
    <property type="match status" value="1"/>
</dbReference>
<reference evidence="3 4" key="1">
    <citation type="submission" date="2017-06" db="EMBL/GenBank/DDBJ databases">
        <title>Description of Rhodopirellula bahusiensis sp. nov.</title>
        <authorList>
            <person name="Kizina J."/>
            <person name="Harder J."/>
        </authorList>
    </citation>
    <scope>NUCLEOTIDE SEQUENCE [LARGE SCALE GENOMIC DNA]</scope>
    <source>
        <strain evidence="3 4">SWK21</strain>
    </source>
</reference>
<evidence type="ECO:0000313" key="4">
    <source>
        <dbReference type="Proteomes" id="UP000225740"/>
    </source>
</evidence>
<evidence type="ECO:0000256" key="2">
    <source>
        <dbReference type="SAM" id="Phobius"/>
    </source>
</evidence>
<keyword evidence="2" id="KW-1133">Transmembrane helix</keyword>
<keyword evidence="2" id="KW-0472">Membrane</keyword>
<keyword evidence="4" id="KW-1185">Reference proteome</keyword>
<gene>
    <name evidence="3" type="ORF">CEE69_11325</name>
</gene>
<dbReference type="InterPro" id="IPR011604">
    <property type="entry name" value="PDDEXK-like_dom_sf"/>
</dbReference>
<dbReference type="Proteomes" id="UP000225740">
    <property type="component" value="Unassembled WGS sequence"/>
</dbReference>
<name>A0A2G1W7K5_9BACT</name>
<feature type="transmembrane region" description="Helical" evidence="2">
    <location>
        <begin position="239"/>
        <end position="256"/>
    </location>
</feature>
<accession>A0A2G1W7K5</accession>
<evidence type="ECO:0000256" key="1">
    <source>
        <dbReference type="SAM" id="MobiDB-lite"/>
    </source>
</evidence>
<protein>
    <submittedName>
        <fullName evidence="3">Uncharacterized protein</fullName>
    </submittedName>
</protein>
<evidence type="ECO:0000313" key="3">
    <source>
        <dbReference type="EMBL" id="PHQ35017.1"/>
    </source>
</evidence>
<feature type="region of interest" description="Disordered" evidence="1">
    <location>
        <begin position="132"/>
        <end position="160"/>
    </location>
</feature>
<keyword evidence="2" id="KW-0812">Transmembrane</keyword>
<comment type="caution">
    <text evidence="3">The sequence shown here is derived from an EMBL/GenBank/DDBJ whole genome shotgun (WGS) entry which is preliminary data.</text>
</comment>
<feature type="transmembrane region" description="Helical" evidence="2">
    <location>
        <begin position="262"/>
        <end position="282"/>
    </location>
</feature>
<proteinExistence type="predicted"/>
<organism evidence="3 4">
    <name type="scientific">Rhodopirellula bahusiensis</name>
    <dbReference type="NCBI Taxonomy" id="2014065"/>
    <lineage>
        <taxon>Bacteria</taxon>
        <taxon>Pseudomonadati</taxon>
        <taxon>Planctomycetota</taxon>
        <taxon>Planctomycetia</taxon>
        <taxon>Pirellulales</taxon>
        <taxon>Pirellulaceae</taxon>
        <taxon>Rhodopirellula</taxon>
    </lineage>
</organism>
<sequence>MSAESNDAMKRDITNYFSRLADLQTVSSLVERLTHAVRLVEEIIHEHFPPEATDGEQRNFSLGDYLAHRSEFLGEEIGRMARKVTWIRNRESHYHRDGPPSDDERTEAIEFLDKIVRKHLSLLMEQNRLSPADLVEPQRSPVKPANRFSLQESSATDSTASRLANRIDRNVAAIPEAGTDDPTVSATTLAEYTFCPRAGILTHEKSYSDPEEEMPSLSLLPWYEKDAIEEAYGRSVYELFWLLVAFVVGLVVLSILPLPNLAYLLLMFVGATAWLHFTRNALVTWRELGKRRLSIRMAVQRDPNPNKLVPQPVDWFGLLLAGYEARRPEGVLRDEKRKLVGKPRRILQKGGMTIPVHRINKTDGKILPQHVVRVIAHCHLVEATEGTHCPFAIILFGNTYKGITVPNTVGNREHFYSMLERVRKMINDSKDGERQPPAPAVASMCQECPHGRPRPASEADKTIRYNEPLDPYLLVNGRRTIFHCDCGDRFRWKPEHRANQRLRRPS</sequence>
<feature type="compositionally biased region" description="Polar residues" evidence="1">
    <location>
        <begin position="148"/>
        <end position="160"/>
    </location>
</feature>